<dbReference type="RefSeq" id="XP_024883190.1">
    <property type="nucleotide sequence ID" value="XM_025027422.1"/>
</dbReference>
<dbReference type="Proteomes" id="UP000504618">
    <property type="component" value="Unplaced"/>
</dbReference>
<dbReference type="Gene3D" id="3.30.420.10">
    <property type="entry name" value="Ribonuclease H-like superfamily/Ribonuclease H"/>
    <property type="match status" value="1"/>
</dbReference>
<evidence type="ECO:0000313" key="3">
    <source>
        <dbReference type="RefSeq" id="XP_024883190.1"/>
    </source>
</evidence>
<dbReference type="PROSITE" id="PS50994">
    <property type="entry name" value="INTEGRASE"/>
    <property type="match status" value="1"/>
</dbReference>
<reference evidence="3" key="1">
    <citation type="submission" date="2025-08" db="UniProtKB">
        <authorList>
            <consortium name="RefSeq"/>
        </authorList>
    </citation>
    <scope>IDENTIFICATION</scope>
    <source>
        <tissue evidence="3">Whole body</tissue>
    </source>
</reference>
<gene>
    <name evidence="3" type="primary">LOC112461950</name>
</gene>
<dbReference type="InterPro" id="IPR012337">
    <property type="entry name" value="RNaseH-like_sf"/>
</dbReference>
<feature type="domain" description="Integrase catalytic" evidence="1">
    <location>
        <begin position="10"/>
        <end position="202"/>
    </location>
</feature>
<dbReference type="PANTHER" id="PTHR47331:SF1">
    <property type="entry name" value="GAG-LIKE PROTEIN"/>
    <property type="match status" value="1"/>
</dbReference>
<dbReference type="InterPro" id="IPR001584">
    <property type="entry name" value="Integrase_cat-core"/>
</dbReference>
<evidence type="ECO:0000259" key="1">
    <source>
        <dbReference type="PROSITE" id="PS50994"/>
    </source>
</evidence>
<proteinExistence type="predicted"/>
<keyword evidence="2" id="KW-1185">Reference proteome</keyword>
<dbReference type="PANTHER" id="PTHR47331">
    <property type="entry name" value="PHD-TYPE DOMAIN-CONTAINING PROTEIN"/>
    <property type="match status" value="1"/>
</dbReference>
<accession>A0A6J1QRJ2</accession>
<dbReference type="OrthoDB" id="5984724at2759"/>
<evidence type="ECO:0000313" key="2">
    <source>
        <dbReference type="Proteomes" id="UP000504618"/>
    </source>
</evidence>
<dbReference type="AlphaFoldDB" id="A0A6J1QRJ2"/>
<dbReference type="GeneID" id="112461950"/>
<sequence length="218" mass="24073">MGQLPPSRVTPSRPFLTAGVNYAGPITLKSWRGRGTKCHKEWIAVFVCFVTSAVHLELVTEYTTEAFLVAYRRFTGRRGICHTLFSDCGTNFLGADAALKRLFDSGSTESQQLSQLLLNDGTHWVFNPPAAPHFGGKWESAVKSVKYHLRWTIGDTLLTYEKFTTLLVQIEAVLNSKPLCSLSDDPEDLSVLTPGHFLIGEASTTIPEPSLSAVPIFR</sequence>
<dbReference type="GO" id="GO:0003676">
    <property type="term" value="F:nucleic acid binding"/>
    <property type="evidence" value="ECO:0007669"/>
    <property type="project" value="InterPro"/>
</dbReference>
<dbReference type="GO" id="GO:0015074">
    <property type="term" value="P:DNA integration"/>
    <property type="evidence" value="ECO:0007669"/>
    <property type="project" value="InterPro"/>
</dbReference>
<organism evidence="2 3">
    <name type="scientific">Temnothorax curvispinosus</name>
    <dbReference type="NCBI Taxonomy" id="300111"/>
    <lineage>
        <taxon>Eukaryota</taxon>
        <taxon>Metazoa</taxon>
        <taxon>Ecdysozoa</taxon>
        <taxon>Arthropoda</taxon>
        <taxon>Hexapoda</taxon>
        <taxon>Insecta</taxon>
        <taxon>Pterygota</taxon>
        <taxon>Neoptera</taxon>
        <taxon>Endopterygota</taxon>
        <taxon>Hymenoptera</taxon>
        <taxon>Apocrita</taxon>
        <taxon>Aculeata</taxon>
        <taxon>Formicoidea</taxon>
        <taxon>Formicidae</taxon>
        <taxon>Myrmicinae</taxon>
        <taxon>Temnothorax</taxon>
    </lineage>
</organism>
<protein>
    <submittedName>
        <fullName evidence="3">Uncharacterized protein LOC112461950</fullName>
    </submittedName>
</protein>
<dbReference type="InterPro" id="IPR036397">
    <property type="entry name" value="RNaseH_sf"/>
</dbReference>
<dbReference type="SUPFAM" id="SSF53098">
    <property type="entry name" value="Ribonuclease H-like"/>
    <property type="match status" value="1"/>
</dbReference>
<name>A0A6J1QRJ2_9HYME</name>